<dbReference type="EMBL" id="CALNXI010000422">
    <property type="protein sequence ID" value="CAH3026815.1"/>
    <property type="molecule type" value="Genomic_DNA"/>
</dbReference>
<dbReference type="Proteomes" id="UP001159427">
    <property type="component" value="Unassembled WGS sequence"/>
</dbReference>
<keyword evidence="2" id="KW-1185">Reference proteome</keyword>
<name>A0ABN8ME24_9CNID</name>
<sequence length="210" mass="23315">MANFDYYQQLNRQPLGTRSRSSIQRNNTSTKESGVLIEILKSVGSKLIKPTVGNGELCAQTLLSFSAQKPIYLQAAEFLSQETQDVGGTPPFQQFIRPEPATPENQSASACACESPCTSNASGSPDSASTENVNYLESKDARKVWERIAPELSAKCGTKKTNDKCQQTMKYWIDRYKAAKIWIRNQSGGNRKQSIFYKEINEVLGCRDGI</sequence>
<gene>
    <name evidence="1" type="ORF">PEVE_00030003</name>
</gene>
<organism evidence="1 2">
    <name type="scientific">Porites evermanni</name>
    <dbReference type="NCBI Taxonomy" id="104178"/>
    <lineage>
        <taxon>Eukaryota</taxon>
        <taxon>Metazoa</taxon>
        <taxon>Cnidaria</taxon>
        <taxon>Anthozoa</taxon>
        <taxon>Hexacorallia</taxon>
        <taxon>Scleractinia</taxon>
        <taxon>Fungiina</taxon>
        <taxon>Poritidae</taxon>
        <taxon>Porites</taxon>
    </lineage>
</organism>
<reference evidence="1 2" key="1">
    <citation type="submission" date="2022-05" db="EMBL/GenBank/DDBJ databases">
        <authorList>
            <consortium name="Genoscope - CEA"/>
            <person name="William W."/>
        </authorList>
    </citation>
    <scope>NUCLEOTIDE SEQUENCE [LARGE SCALE GENOMIC DNA]</scope>
</reference>
<accession>A0ABN8ME24</accession>
<evidence type="ECO:0000313" key="2">
    <source>
        <dbReference type="Proteomes" id="UP001159427"/>
    </source>
</evidence>
<evidence type="ECO:0000313" key="1">
    <source>
        <dbReference type="EMBL" id="CAH3026815.1"/>
    </source>
</evidence>
<protein>
    <submittedName>
        <fullName evidence="1">Uncharacterized protein</fullName>
    </submittedName>
</protein>
<comment type="caution">
    <text evidence="1">The sequence shown here is derived from an EMBL/GenBank/DDBJ whole genome shotgun (WGS) entry which is preliminary data.</text>
</comment>
<proteinExistence type="predicted"/>